<keyword evidence="12" id="KW-0472">Membrane</keyword>
<evidence type="ECO:0000313" key="14">
    <source>
        <dbReference type="EMBL" id="CAB3220602.1"/>
    </source>
</evidence>
<dbReference type="Pfam" id="PF00561">
    <property type="entry name" value="Abhydrolase_1"/>
    <property type="match status" value="1"/>
</dbReference>
<dbReference type="GO" id="GO:0005739">
    <property type="term" value="C:mitochondrion"/>
    <property type="evidence" value="ECO:0007669"/>
    <property type="project" value="TreeGrafter"/>
</dbReference>
<organism evidence="14 16">
    <name type="scientific">Arctia plantaginis</name>
    <name type="common">Wood tiger moth</name>
    <name type="synonym">Phalaena plantaginis</name>
    <dbReference type="NCBI Taxonomy" id="874455"/>
    <lineage>
        <taxon>Eukaryota</taxon>
        <taxon>Metazoa</taxon>
        <taxon>Ecdysozoa</taxon>
        <taxon>Arthropoda</taxon>
        <taxon>Hexapoda</taxon>
        <taxon>Insecta</taxon>
        <taxon>Pterygota</taxon>
        <taxon>Neoptera</taxon>
        <taxon>Endopterygota</taxon>
        <taxon>Lepidoptera</taxon>
        <taxon>Glossata</taxon>
        <taxon>Ditrysia</taxon>
        <taxon>Noctuoidea</taxon>
        <taxon>Erebidae</taxon>
        <taxon>Arctiinae</taxon>
        <taxon>Arctia</taxon>
    </lineage>
</organism>
<dbReference type="EMBL" id="CADEBD010000327">
    <property type="protein sequence ID" value="CAB3246402.1"/>
    <property type="molecule type" value="Genomic_DNA"/>
</dbReference>
<evidence type="ECO:0000256" key="8">
    <source>
        <dbReference type="ARBA" id="ARBA00048283"/>
    </source>
</evidence>
<comment type="caution">
    <text evidence="14">The sequence shown here is derived from an EMBL/GenBank/DDBJ whole genome shotgun (WGS) entry which is preliminary data.</text>
</comment>
<sequence>MTCYRISSQFSYRVNWNRCTGLYFKNIKRSFGSSLKKKKAVNLSYASYENPEESTKPPIFIFHGILANKTQWEDIGKTILRVTGRRVVAVDLRNHGNSPHCPHKYVDQAYDVLKLLDKLKVTQASLIGHCIGGRIAMCVALIAPRKVAGLLVVDISPISTPPSFVVYMPKILTSMASVNFKNVKNISTAKIEARKQLNKTVGDDLLMNDILSNVRIKVDGTIGWICNLDVLLKDYRYWTTFPRVSGNLKYKGPTLFLGGQLSEFIPPDDLNDVRTLFPSAVITYLNNAGHYLQVEDPLNFLQITVSFLRRHRYKNNKVLHQSLLFLPIYAVLVHVVVRFINLVFLKTSSRSL</sequence>
<evidence type="ECO:0000256" key="4">
    <source>
        <dbReference type="ARBA" id="ARBA00042703"/>
    </source>
</evidence>
<evidence type="ECO:0000256" key="6">
    <source>
        <dbReference type="ARBA" id="ARBA00043742"/>
    </source>
</evidence>
<evidence type="ECO:0000313" key="15">
    <source>
        <dbReference type="EMBL" id="CAB3246402.1"/>
    </source>
</evidence>
<evidence type="ECO:0000256" key="2">
    <source>
        <dbReference type="ARBA" id="ARBA00022801"/>
    </source>
</evidence>
<proteinExistence type="inferred from homology"/>
<feature type="domain" description="AB hydrolase-1" evidence="13">
    <location>
        <begin position="57"/>
        <end position="297"/>
    </location>
</feature>
<evidence type="ECO:0000256" key="10">
    <source>
        <dbReference type="ARBA" id="ARBA00048513"/>
    </source>
</evidence>
<comment type="catalytic activity">
    <reaction evidence="8">
        <text>1-octadecanoyl-2-(4Z,7Z,10Z,13Z,16Z,19Z-docosahexaenoyl)-sn-glycerol + H2O = 2-(4Z,7Z,10Z,13Z,16Z,19Z-docosahexaenoyl)-glycerol + octadecanoate + H(+)</text>
        <dbReference type="Rhea" id="RHEA:77107"/>
        <dbReference type="ChEBI" id="CHEBI:15377"/>
        <dbReference type="ChEBI" id="CHEBI:15378"/>
        <dbReference type="ChEBI" id="CHEBI:25629"/>
        <dbReference type="ChEBI" id="CHEBI:77129"/>
        <dbReference type="ChEBI" id="CHEBI:186738"/>
    </reaction>
</comment>
<comment type="catalytic activity">
    <reaction evidence="5">
        <text>a 1,2-diacyl-sn-glycerol + H2O = a 2-acylglycerol + a fatty acid + H(+)</text>
        <dbReference type="Rhea" id="RHEA:33275"/>
        <dbReference type="ChEBI" id="CHEBI:15377"/>
        <dbReference type="ChEBI" id="CHEBI:15378"/>
        <dbReference type="ChEBI" id="CHEBI:17389"/>
        <dbReference type="ChEBI" id="CHEBI:17815"/>
        <dbReference type="ChEBI" id="CHEBI:28868"/>
        <dbReference type="EC" id="3.1.1.116"/>
    </reaction>
</comment>
<dbReference type="Proteomes" id="UP000494106">
    <property type="component" value="Unassembled WGS sequence"/>
</dbReference>
<name>A0A8S0YQJ3_ARCPL</name>
<gene>
    <name evidence="15" type="ORF">APLA_LOCUS11505</name>
    <name evidence="14" type="ORF">APLA_LOCUS368</name>
</gene>
<evidence type="ECO:0000256" key="12">
    <source>
        <dbReference type="SAM" id="Phobius"/>
    </source>
</evidence>
<feature type="transmembrane region" description="Helical" evidence="12">
    <location>
        <begin position="323"/>
        <end position="345"/>
    </location>
</feature>
<comment type="similarity">
    <text evidence="1">Belongs to the AB hydrolase superfamily.</text>
</comment>
<comment type="catalytic activity">
    <reaction evidence="9">
        <text>1,2-didecanoylglycerol + H2O = decanoylglycerol + decanoate + H(+)</text>
        <dbReference type="Rhea" id="RHEA:48596"/>
        <dbReference type="ChEBI" id="CHEBI:11152"/>
        <dbReference type="ChEBI" id="CHEBI:15377"/>
        <dbReference type="ChEBI" id="CHEBI:15378"/>
        <dbReference type="ChEBI" id="CHEBI:27689"/>
        <dbReference type="ChEBI" id="CHEBI:90605"/>
    </reaction>
</comment>
<dbReference type="PRINTS" id="PR00412">
    <property type="entry name" value="EPOXHYDRLASE"/>
</dbReference>
<dbReference type="SUPFAM" id="SSF53474">
    <property type="entry name" value="alpha/beta-Hydrolases"/>
    <property type="match status" value="1"/>
</dbReference>
<evidence type="ECO:0000313" key="16">
    <source>
        <dbReference type="Proteomes" id="UP000494106"/>
    </source>
</evidence>
<protein>
    <recommendedName>
        <fullName evidence="7">sn-1-specific diacylglycerol lipase ABHD11</fullName>
        <ecNumber evidence="3">3.1.1.116</ecNumber>
    </recommendedName>
    <alternativeName>
        <fullName evidence="4">Alpha/beta hydrolase domain-containing protein 11</fullName>
    </alternativeName>
</protein>
<keyword evidence="16" id="KW-1185">Reference proteome</keyword>
<dbReference type="InterPro" id="IPR029058">
    <property type="entry name" value="AB_hydrolase_fold"/>
</dbReference>
<evidence type="ECO:0000259" key="13">
    <source>
        <dbReference type="Pfam" id="PF00561"/>
    </source>
</evidence>
<evidence type="ECO:0000313" key="17">
    <source>
        <dbReference type="Proteomes" id="UP000494256"/>
    </source>
</evidence>
<evidence type="ECO:0000256" key="9">
    <source>
        <dbReference type="ARBA" id="ARBA00048504"/>
    </source>
</evidence>
<dbReference type="PRINTS" id="PR00111">
    <property type="entry name" value="ABHYDROLASE"/>
</dbReference>
<comment type="catalytic activity">
    <reaction evidence="6">
        <text>a 1,3-diacyl-sn-glycerol + H2O = a 1-acyl-sn-glycerol + a fatty acid + H(+)</text>
        <dbReference type="Rhea" id="RHEA:38503"/>
        <dbReference type="ChEBI" id="CHEBI:15377"/>
        <dbReference type="ChEBI" id="CHEBI:15378"/>
        <dbReference type="ChEBI" id="CHEBI:28868"/>
        <dbReference type="ChEBI" id="CHEBI:64683"/>
        <dbReference type="ChEBI" id="CHEBI:77272"/>
    </reaction>
</comment>
<reference evidence="16 17" key="1">
    <citation type="submission" date="2020-04" db="EMBL/GenBank/DDBJ databases">
        <authorList>
            <person name="Wallbank WR R."/>
            <person name="Pardo Diaz C."/>
            <person name="Kozak K."/>
            <person name="Martin S."/>
            <person name="Jiggins C."/>
            <person name="Moest M."/>
            <person name="Warren A I."/>
            <person name="Byers J.R.P. K."/>
            <person name="Montejo-Kovacevich G."/>
            <person name="Yen C E."/>
        </authorList>
    </citation>
    <scope>NUCLEOTIDE SEQUENCE [LARGE SCALE GENOMIC DNA]</scope>
</reference>
<dbReference type="PANTHER" id="PTHR46118">
    <property type="entry name" value="PROTEIN ABHD11"/>
    <property type="match status" value="1"/>
</dbReference>
<dbReference type="EMBL" id="CADEBC010000045">
    <property type="protein sequence ID" value="CAB3220602.1"/>
    <property type="molecule type" value="Genomic_DNA"/>
</dbReference>
<dbReference type="AlphaFoldDB" id="A0A8S0YQJ3"/>
<dbReference type="Gene3D" id="3.40.50.1820">
    <property type="entry name" value="alpha/beta hydrolase"/>
    <property type="match status" value="1"/>
</dbReference>
<dbReference type="InterPro" id="IPR000639">
    <property type="entry name" value="Epox_hydrolase-like"/>
</dbReference>
<dbReference type="OrthoDB" id="8119704at2759"/>
<evidence type="ECO:0000256" key="3">
    <source>
        <dbReference type="ARBA" id="ARBA00026104"/>
    </source>
</evidence>
<dbReference type="Proteomes" id="UP000494256">
    <property type="component" value="Unassembled WGS sequence"/>
</dbReference>
<evidence type="ECO:0000256" key="11">
    <source>
        <dbReference type="ARBA" id="ARBA00048919"/>
    </source>
</evidence>
<keyword evidence="12" id="KW-1133">Transmembrane helix</keyword>
<comment type="catalytic activity">
    <reaction evidence="10">
        <text>1-octadecanoyl-2-(9Z-octadecenoyl)-sn-glycerol + H2O = 2-(9Z-octadecenoyl)-glycerol + octadecanoate + H(+)</text>
        <dbReference type="Rhea" id="RHEA:77103"/>
        <dbReference type="ChEBI" id="CHEBI:15377"/>
        <dbReference type="ChEBI" id="CHEBI:15378"/>
        <dbReference type="ChEBI" id="CHEBI:25629"/>
        <dbReference type="ChEBI" id="CHEBI:73990"/>
        <dbReference type="ChEBI" id="CHEBI:75468"/>
    </reaction>
</comment>
<dbReference type="GO" id="GO:0052689">
    <property type="term" value="F:carboxylic ester hydrolase activity"/>
    <property type="evidence" value="ECO:0007669"/>
    <property type="project" value="TreeGrafter"/>
</dbReference>
<evidence type="ECO:0000256" key="5">
    <source>
        <dbReference type="ARBA" id="ARBA00043667"/>
    </source>
</evidence>
<evidence type="ECO:0000256" key="1">
    <source>
        <dbReference type="ARBA" id="ARBA00008645"/>
    </source>
</evidence>
<accession>A0A8S0YQJ3</accession>
<keyword evidence="12" id="KW-0812">Transmembrane</keyword>
<dbReference type="EC" id="3.1.1.116" evidence="3"/>
<dbReference type="InterPro" id="IPR000073">
    <property type="entry name" value="AB_hydrolase_1"/>
</dbReference>
<dbReference type="PANTHER" id="PTHR46118:SF4">
    <property type="entry name" value="PROTEIN ABHD11"/>
    <property type="match status" value="1"/>
</dbReference>
<keyword evidence="2" id="KW-0378">Hydrolase</keyword>
<evidence type="ECO:0000256" key="7">
    <source>
        <dbReference type="ARBA" id="ARBA00044064"/>
    </source>
</evidence>
<comment type="catalytic activity">
    <reaction evidence="11">
        <text>1-octadecanoyl-2-(5Z,8Z,11Z,14Z-eicosatetraenoyl)-sn-glycerol + H2O = 2-(5Z,8Z,11Z,14Z-eicosatetraenoyl)-glycerol + octadecanoate + H(+)</text>
        <dbReference type="Rhea" id="RHEA:38507"/>
        <dbReference type="ChEBI" id="CHEBI:15377"/>
        <dbReference type="ChEBI" id="CHEBI:15378"/>
        <dbReference type="ChEBI" id="CHEBI:25629"/>
        <dbReference type="ChEBI" id="CHEBI:52392"/>
        <dbReference type="ChEBI" id="CHEBI:75728"/>
    </reaction>
</comment>